<organism evidence="10 11">
    <name type="scientific">Variovorax humicola</name>
    <dbReference type="NCBI Taxonomy" id="1769758"/>
    <lineage>
        <taxon>Bacteria</taxon>
        <taxon>Pseudomonadati</taxon>
        <taxon>Pseudomonadota</taxon>
        <taxon>Betaproteobacteria</taxon>
        <taxon>Burkholderiales</taxon>
        <taxon>Comamonadaceae</taxon>
        <taxon>Variovorax</taxon>
    </lineage>
</organism>
<dbReference type="EMBL" id="JBBKZV010000002">
    <property type="protein sequence ID" value="MEJ8821480.1"/>
    <property type="molecule type" value="Genomic_DNA"/>
</dbReference>
<keyword evidence="1 8" id="KW-0963">Cytoplasm</keyword>
<dbReference type="InterPro" id="IPR029044">
    <property type="entry name" value="Nucleotide-diphossugar_trans"/>
</dbReference>
<keyword evidence="3 8" id="KW-0479">Metal-binding</keyword>
<comment type="cofactor">
    <cofactor evidence="8">
        <name>Mg(2+)</name>
        <dbReference type="ChEBI" id="CHEBI:18420"/>
    </cofactor>
</comment>
<feature type="domain" description="MobA-like NTP transferase" evidence="9">
    <location>
        <begin position="10"/>
        <end position="172"/>
    </location>
</feature>
<keyword evidence="7 8" id="KW-0501">Molybdenum cofactor biosynthesis</keyword>
<evidence type="ECO:0000313" key="11">
    <source>
        <dbReference type="Proteomes" id="UP001363010"/>
    </source>
</evidence>
<evidence type="ECO:0000256" key="1">
    <source>
        <dbReference type="ARBA" id="ARBA00022490"/>
    </source>
</evidence>
<comment type="function">
    <text evidence="8">Transfers a GMP moiety from GTP to Mo-molybdopterin (Mo-MPT) cofactor (Moco or molybdenum cofactor) to form Mo-molybdopterin guanine dinucleotide (Mo-MGD) cofactor.</text>
</comment>
<dbReference type="GO" id="GO:0061603">
    <property type="term" value="F:molybdenum cofactor guanylyltransferase activity"/>
    <property type="evidence" value="ECO:0007669"/>
    <property type="project" value="UniProtKB-EC"/>
</dbReference>
<evidence type="ECO:0000256" key="8">
    <source>
        <dbReference type="HAMAP-Rule" id="MF_00316"/>
    </source>
</evidence>
<protein>
    <recommendedName>
        <fullName evidence="8">Molybdenum cofactor guanylyltransferase</fullName>
        <shortName evidence="8">MoCo guanylyltransferase</shortName>
        <ecNumber evidence="8">2.7.7.77</ecNumber>
    </recommendedName>
    <alternativeName>
        <fullName evidence="8">GTP:molybdopterin guanylyltransferase</fullName>
    </alternativeName>
    <alternativeName>
        <fullName evidence="8">Mo-MPT guanylyltransferase</fullName>
    </alternativeName>
    <alternativeName>
        <fullName evidence="8">Molybdopterin guanylyltransferase</fullName>
    </alternativeName>
    <alternativeName>
        <fullName evidence="8">Molybdopterin-guanine dinucleotide synthase</fullName>
        <shortName evidence="8">MGD synthase</shortName>
    </alternativeName>
</protein>
<comment type="caution">
    <text evidence="10">The sequence shown here is derived from an EMBL/GenBank/DDBJ whole genome shotgun (WGS) entry which is preliminary data.</text>
</comment>
<keyword evidence="4 8" id="KW-0547">Nucleotide-binding</keyword>
<evidence type="ECO:0000256" key="2">
    <source>
        <dbReference type="ARBA" id="ARBA00022679"/>
    </source>
</evidence>
<keyword evidence="2 8" id="KW-0808">Transferase</keyword>
<dbReference type="Proteomes" id="UP001363010">
    <property type="component" value="Unassembled WGS sequence"/>
</dbReference>
<dbReference type="Pfam" id="PF12804">
    <property type="entry name" value="NTP_transf_3"/>
    <property type="match status" value="1"/>
</dbReference>
<feature type="binding site" evidence="8">
    <location>
        <position position="54"/>
    </location>
    <ligand>
        <name>GTP</name>
        <dbReference type="ChEBI" id="CHEBI:37565"/>
    </ligand>
</feature>
<proteinExistence type="inferred from homology"/>
<keyword evidence="5 8" id="KW-0460">Magnesium</keyword>
<evidence type="ECO:0000313" key="10">
    <source>
        <dbReference type="EMBL" id="MEJ8821480.1"/>
    </source>
</evidence>
<evidence type="ECO:0000259" key="9">
    <source>
        <dbReference type="Pfam" id="PF12804"/>
    </source>
</evidence>
<dbReference type="CDD" id="cd02503">
    <property type="entry name" value="MobA"/>
    <property type="match status" value="1"/>
</dbReference>
<feature type="binding site" evidence="8">
    <location>
        <position position="102"/>
    </location>
    <ligand>
        <name>Mg(2+)</name>
        <dbReference type="ChEBI" id="CHEBI:18420"/>
    </ligand>
</feature>
<name>A0ABU8VUJ1_9BURK</name>
<comment type="subunit">
    <text evidence="8">Monomer.</text>
</comment>
<keyword evidence="6 8" id="KW-0342">GTP-binding</keyword>
<dbReference type="NCBIfam" id="TIGR02665">
    <property type="entry name" value="molyb_mobA"/>
    <property type="match status" value="1"/>
</dbReference>
<dbReference type="InterPro" id="IPR013482">
    <property type="entry name" value="Molybde_CF_guanTrfase"/>
</dbReference>
<evidence type="ECO:0000256" key="5">
    <source>
        <dbReference type="ARBA" id="ARBA00022842"/>
    </source>
</evidence>
<evidence type="ECO:0000256" key="3">
    <source>
        <dbReference type="ARBA" id="ARBA00022723"/>
    </source>
</evidence>
<comment type="catalytic activity">
    <reaction evidence="8">
        <text>Mo-molybdopterin + GTP + H(+) = Mo-molybdopterin guanine dinucleotide + diphosphate</text>
        <dbReference type="Rhea" id="RHEA:34243"/>
        <dbReference type="ChEBI" id="CHEBI:15378"/>
        <dbReference type="ChEBI" id="CHEBI:33019"/>
        <dbReference type="ChEBI" id="CHEBI:37565"/>
        <dbReference type="ChEBI" id="CHEBI:71302"/>
        <dbReference type="ChEBI" id="CHEBI:71310"/>
        <dbReference type="EC" id="2.7.7.77"/>
    </reaction>
</comment>
<gene>
    <name evidence="8 10" type="primary">mobA</name>
    <name evidence="10" type="ORF">WKW80_05435</name>
</gene>
<keyword evidence="11" id="KW-1185">Reference proteome</keyword>
<dbReference type="PANTHER" id="PTHR19136:SF81">
    <property type="entry name" value="MOLYBDENUM COFACTOR GUANYLYLTRANSFERASE"/>
    <property type="match status" value="1"/>
</dbReference>
<dbReference type="PANTHER" id="PTHR19136">
    <property type="entry name" value="MOLYBDENUM COFACTOR GUANYLYLTRANSFERASE"/>
    <property type="match status" value="1"/>
</dbReference>
<feature type="binding site" evidence="8">
    <location>
        <position position="72"/>
    </location>
    <ligand>
        <name>GTP</name>
        <dbReference type="ChEBI" id="CHEBI:37565"/>
    </ligand>
</feature>
<sequence length="212" mass="22625">MPHVAADITGLVLAGGRGSRMGGVDKGLQTFNGTPLARHAVQRLGPQVGRMVINANRNLPTYESFGVPVWPDGIADYAGPLAGFLTGLERCQTPWLLTVPCDTPLFPPDLASRLADALAQADAEIAMVSAPEPQDEGGPPVLRAQPVFCLLPVNLLASLREFTVAGGRKIDAWTARHRTVLVPFDREDDAPDAFFNANTLAELAALETHRAK</sequence>
<comment type="domain">
    <text evidence="8">The N-terminal domain determines nucleotide recognition and specific binding, while the C-terminal domain determines the specific binding to the target protein.</text>
</comment>
<dbReference type="EC" id="2.7.7.77" evidence="8"/>
<accession>A0ABU8VUJ1</accession>
<reference evidence="10 11" key="1">
    <citation type="submission" date="2024-03" db="EMBL/GenBank/DDBJ databases">
        <title>Novel species of the genus Variovorax.</title>
        <authorList>
            <person name="Liu Q."/>
            <person name="Xin Y.-H."/>
        </authorList>
    </citation>
    <scope>NUCLEOTIDE SEQUENCE [LARGE SCALE GENOMIC DNA]</scope>
    <source>
        <strain evidence="10 11">KACC 18501</strain>
    </source>
</reference>
<evidence type="ECO:0000256" key="6">
    <source>
        <dbReference type="ARBA" id="ARBA00023134"/>
    </source>
</evidence>
<keyword evidence="10" id="KW-0548">Nucleotidyltransferase</keyword>
<dbReference type="HAMAP" id="MF_00316">
    <property type="entry name" value="MobA"/>
    <property type="match status" value="1"/>
</dbReference>
<evidence type="ECO:0000256" key="7">
    <source>
        <dbReference type="ARBA" id="ARBA00023150"/>
    </source>
</evidence>
<feature type="binding site" evidence="8">
    <location>
        <begin position="13"/>
        <end position="15"/>
    </location>
    <ligand>
        <name>GTP</name>
        <dbReference type="ChEBI" id="CHEBI:37565"/>
    </ligand>
</feature>
<comment type="subcellular location">
    <subcellularLocation>
        <location evidence="8">Cytoplasm</location>
    </subcellularLocation>
</comment>
<dbReference type="RefSeq" id="WP_340362528.1">
    <property type="nucleotide sequence ID" value="NZ_JBBKZV010000002.1"/>
</dbReference>
<feature type="binding site" evidence="8">
    <location>
        <position position="102"/>
    </location>
    <ligand>
        <name>GTP</name>
        <dbReference type="ChEBI" id="CHEBI:37565"/>
    </ligand>
</feature>
<dbReference type="InterPro" id="IPR025877">
    <property type="entry name" value="MobA-like_NTP_Trfase"/>
</dbReference>
<comment type="similarity">
    <text evidence="8">Belongs to the MobA family.</text>
</comment>
<dbReference type="SUPFAM" id="SSF53448">
    <property type="entry name" value="Nucleotide-diphospho-sugar transferases"/>
    <property type="match status" value="1"/>
</dbReference>
<dbReference type="Gene3D" id="3.90.550.10">
    <property type="entry name" value="Spore Coat Polysaccharide Biosynthesis Protein SpsA, Chain A"/>
    <property type="match status" value="1"/>
</dbReference>
<evidence type="ECO:0000256" key="4">
    <source>
        <dbReference type="ARBA" id="ARBA00022741"/>
    </source>
</evidence>
<feature type="binding site" evidence="8">
    <location>
        <position position="26"/>
    </location>
    <ligand>
        <name>GTP</name>
        <dbReference type="ChEBI" id="CHEBI:37565"/>
    </ligand>
</feature>